<dbReference type="EMBL" id="CP069044">
    <property type="protein sequence ID" value="QRD07182.1"/>
    <property type="molecule type" value="Genomic_DNA"/>
</dbReference>
<dbReference type="KEGG" id="pno:SNOG_12383"/>
<proteinExistence type="predicted"/>
<dbReference type="Proteomes" id="UP000663193">
    <property type="component" value="Chromosome 22"/>
</dbReference>
<dbReference type="AlphaFoldDB" id="A0A7U2IC61"/>
<protein>
    <submittedName>
        <fullName evidence="1">Uncharacterized protein</fullName>
    </submittedName>
</protein>
<dbReference type="RefSeq" id="XP_001802606.1">
    <property type="nucleotide sequence ID" value="XM_001802554.1"/>
</dbReference>
<evidence type="ECO:0000313" key="1">
    <source>
        <dbReference type="EMBL" id="QRD07182.1"/>
    </source>
</evidence>
<keyword evidence="2" id="KW-1185">Reference proteome</keyword>
<evidence type="ECO:0000313" key="2">
    <source>
        <dbReference type="Proteomes" id="UP000663193"/>
    </source>
</evidence>
<organism evidence="1 2">
    <name type="scientific">Phaeosphaeria nodorum (strain SN15 / ATCC MYA-4574 / FGSC 10173)</name>
    <name type="common">Glume blotch fungus</name>
    <name type="synonym">Parastagonospora nodorum</name>
    <dbReference type="NCBI Taxonomy" id="321614"/>
    <lineage>
        <taxon>Eukaryota</taxon>
        <taxon>Fungi</taxon>
        <taxon>Dikarya</taxon>
        <taxon>Ascomycota</taxon>
        <taxon>Pezizomycotina</taxon>
        <taxon>Dothideomycetes</taxon>
        <taxon>Pleosporomycetidae</taxon>
        <taxon>Pleosporales</taxon>
        <taxon>Pleosporineae</taxon>
        <taxon>Phaeosphaeriaceae</taxon>
        <taxon>Parastagonospora</taxon>
    </lineage>
</organism>
<dbReference type="VEuPathDB" id="FungiDB:JI435_123830"/>
<gene>
    <name evidence="1" type="ORF">JI435_123830</name>
</gene>
<name>A0A7U2IC61_PHANO</name>
<sequence length="171" mass="18411">MSVLDPNLHMRLEDGCIRITLSARARSELAWSLPQGFGKGPGVSPLHLLLLDKADSCGIIMAAFPSLPYCRGTTNLTHQGTIYHFHRLPEQQAIYRCNVRLVHSAIIAPTVGIPVSCVPLSQPVYLVARGYQSLHTAQAGSSVTHHELVPANANKAAASSQACPLTVQARQ</sequence>
<accession>A0A7U2IC61</accession>
<reference evidence="2" key="1">
    <citation type="journal article" date="2021" name="BMC Genomics">
        <title>Chromosome-level genome assembly and manually-curated proteome of model necrotroph Parastagonospora nodorum Sn15 reveals a genome-wide trove of candidate effector homologs, and redundancy of virulence-related functions within an accessory chromosome.</title>
        <authorList>
            <person name="Bertazzoni S."/>
            <person name="Jones D.A.B."/>
            <person name="Phan H.T."/>
            <person name="Tan K.-C."/>
            <person name="Hane J.K."/>
        </authorList>
    </citation>
    <scope>NUCLEOTIDE SEQUENCE [LARGE SCALE GENOMIC DNA]</scope>
    <source>
        <strain evidence="2">SN15 / ATCC MYA-4574 / FGSC 10173)</strain>
    </source>
</reference>